<dbReference type="EMBL" id="BARW01008308">
    <property type="protein sequence ID" value="GAI82995.1"/>
    <property type="molecule type" value="Genomic_DNA"/>
</dbReference>
<reference evidence="2" key="1">
    <citation type="journal article" date="2014" name="Front. Microbiol.">
        <title>High frequency of phylogenetically diverse reductive dehalogenase-homologous genes in deep subseafloor sedimentary metagenomes.</title>
        <authorList>
            <person name="Kawai M."/>
            <person name="Futagami T."/>
            <person name="Toyoda A."/>
            <person name="Takaki Y."/>
            <person name="Nishi S."/>
            <person name="Hori S."/>
            <person name="Arai W."/>
            <person name="Tsubouchi T."/>
            <person name="Morono Y."/>
            <person name="Uchiyama I."/>
            <person name="Ito T."/>
            <person name="Fujiyama A."/>
            <person name="Inagaki F."/>
            <person name="Takami H."/>
        </authorList>
    </citation>
    <scope>NUCLEOTIDE SEQUENCE</scope>
    <source>
        <strain evidence="2">Expedition CK06-06</strain>
    </source>
</reference>
<dbReference type="PANTHER" id="PTHR47354">
    <property type="entry name" value="NADH OXIDOREDUCTASE HCR"/>
    <property type="match status" value="1"/>
</dbReference>
<dbReference type="InterPro" id="IPR017927">
    <property type="entry name" value="FAD-bd_FR_type"/>
</dbReference>
<accession>X1T617</accession>
<dbReference type="InterPro" id="IPR017938">
    <property type="entry name" value="Riboflavin_synthase-like_b-brl"/>
</dbReference>
<organism evidence="2">
    <name type="scientific">marine sediment metagenome</name>
    <dbReference type="NCBI Taxonomy" id="412755"/>
    <lineage>
        <taxon>unclassified sequences</taxon>
        <taxon>metagenomes</taxon>
        <taxon>ecological metagenomes</taxon>
    </lineage>
</organism>
<proteinExistence type="predicted"/>
<protein>
    <recommendedName>
        <fullName evidence="1">FAD-binding FR-type domain-containing protein</fullName>
    </recommendedName>
</protein>
<dbReference type="PANTHER" id="PTHR47354:SF5">
    <property type="entry name" value="PROTEIN RFBI"/>
    <property type="match status" value="1"/>
</dbReference>
<dbReference type="SUPFAM" id="SSF63380">
    <property type="entry name" value="Riboflavin synthase domain-like"/>
    <property type="match status" value="1"/>
</dbReference>
<dbReference type="Gene3D" id="2.40.30.10">
    <property type="entry name" value="Translation factors"/>
    <property type="match status" value="1"/>
</dbReference>
<name>X1T617_9ZZZZ</name>
<sequence>MVTPSMPKTKCPRIARSAGNLYQDYNVVRVEPESEIISSFYLEPKDGEQIHCHKAGQFLPVEIQPPGEELPMQRTYTISSAPNGAFYRLSIKRELHGMSSNFFH</sequence>
<feature type="domain" description="FAD-binding FR-type" evidence="1">
    <location>
        <begin position="20"/>
        <end position="104"/>
    </location>
</feature>
<gene>
    <name evidence="2" type="ORF">S12H4_17074</name>
</gene>
<dbReference type="InterPro" id="IPR050415">
    <property type="entry name" value="MRET"/>
</dbReference>
<evidence type="ECO:0000259" key="1">
    <source>
        <dbReference type="PROSITE" id="PS51384"/>
    </source>
</evidence>
<comment type="caution">
    <text evidence="2">The sequence shown here is derived from an EMBL/GenBank/DDBJ whole genome shotgun (WGS) entry which is preliminary data.</text>
</comment>
<evidence type="ECO:0000313" key="2">
    <source>
        <dbReference type="EMBL" id="GAI82995.1"/>
    </source>
</evidence>
<feature type="non-terminal residue" evidence="2">
    <location>
        <position position="104"/>
    </location>
</feature>
<dbReference type="GO" id="GO:0016491">
    <property type="term" value="F:oxidoreductase activity"/>
    <property type="evidence" value="ECO:0007669"/>
    <property type="project" value="InterPro"/>
</dbReference>
<dbReference type="AlphaFoldDB" id="X1T617"/>
<dbReference type="PROSITE" id="PS51384">
    <property type="entry name" value="FAD_FR"/>
    <property type="match status" value="1"/>
</dbReference>